<dbReference type="Proteomes" id="UP000564964">
    <property type="component" value="Unassembled WGS sequence"/>
</dbReference>
<proteinExistence type="predicted"/>
<evidence type="ECO:0000313" key="2">
    <source>
        <dbReference type="EMBL" id="MBS3063586.1"/>
    </source>
</evidence>
<dbReference type="InterPro" id="IPR043519">
    <property type="entry name" value="NT_sf"/>
</dbReference>
<dbReference type="EMBL" id="DUGH01000111">
    <property type="protein sequence ID" value="HIH16651.1"/>
    <property type="molecule type" value="Genomic_DNA"/>
</dbReference>
<organism evidence="1 3">
    <name type="scientific">Candidatus Iainarchaeum sp</name>
    <dbReference type="NCBI Taxonomy" id="3101447"/>
    <lineage>
        <taxon>Archaea</taxon>
        <taxon>Candidatus Iainarchaeota</taxon>
        <taxon>Candidatus Iainarchaeia</taxon>
        <taxon>Candidatus Iainarchaeales</taxon>
        <taxon>Candidatus Iainarchaeaceae</taxon>
        <taxon>Candidatus Iainarchaeum</taxon>
    </lineage>
</organism>
<name>A0A7J4JFU5_9ARCH</name>
<evidence type="ECO:0008006" key="4">
    <source>
        <dbReference type="Google" id="ProtNLM"/>
    </source>
</evidence>
<evidence type="ECO:0000313" key="3">
    <source>
        <dbReference type="Proteomes" id="UP000564964"/>
    </source>
</evidence>
<gene>
    <name evidence="1" type="ORF">HA252_04570</name>
    <name evidence="2" type="ORF">J4203_07025</name>
</gene>
<sequence length="213" mass="25012">MKEFWPEIVTKASWEELQRLAKEMDFVLIGGWAAYLWTDQHKSRDIDLIVSHEMLARLKERYELVKNARLKKYEIKRGEFDVDVYVPFFSPLVVPPEDILARHHTRIRGIQVVSLEALLVLKQAAYLDRRGSIKGKKDEIDLLTLLLYASPDWTRYLGLLKEYGKQSYAESLLQTVREAHAEDLDYLGIPFKDFKAWQKRTVKELAARFSRRG</sequence>
<evidence type="ECO:0000313" key="1">
    <source>
        <dbReference type="EMBL" id="HIH16651.1"/>
    </source>
</evidence>
<reference evidence="2" key="2">
    <citation type="submission" date="2021-03" db="EMBL/GenBank/DDBJ databases">
        <authorList>
            <person name="Jaffe A."/>
        </authorList>
    </citation>
    <scope>NUCLEOTIDE SEQUENCE</scope>
    <source>
        <strain evidence="2">RIFCSPLOWO2_01_FULL_58_19</strain>
    </source>
</reference>
<dbReference type="Proteomes" id="UP000678237">
    <property type="component" value="Unassembled WGS sequence"/>
</dbReference>
<comment type="caution">
    <text evidence="1">The sequence shown here is derived from an EMBL/GenBank/DDBJ whole genome shotgun (WGS) entry which is preliminary data.</text>
</comment>
<reference evidence="1" key="1">
    <citation type="journal article" date="2020" name="bioRxiv">
        <title>A rank-normalized archaeal taxonomy based on genome phylogeny resolves widespread incomplete and uneven classifications.</title>
        <authorList>
            <person name="Rinke C."/>
            <person name="Chuvochina M."/>
            <person name="Mussig A.J."/>
            <person name="Chaumeil P.-A."/>
            <person name="Waite D.W."/>
            <person name="Whitman W.B."/>
            <person name="Parks D.H."/>
            <person name="Hugenholtz P."/>
        </authorList>
    </citation>
    <scope>NUCLEOTIDE SEQUENCE</scope>
    <source>
        <strain evidence="1">UBA10219</strain>
    </source>
</reference>
<reference evidence="2" key="3">
    <citation type="submission" date="2021-05" db="EMBL/GenBank/DDBJ databases">
        <title>Protein family content uncovers lineage relationships and bacterial pathway maintenance mechanisms in DPANN archaea.</title>
        <authorList>
            <person name="Castelle C.J."/>
            <person name="Meheust R."/>
            <person name="Jaffe A.L."/>
            <person name="Seitz K."/>
            <person name="Gong X."/>
            <person name="Baker B.J."/>
            <person name="Banfield J.F."/>
        </authorList>
    </citation>
    <scope>NUCLEOTIDE SEQUENCE</scope>
    <source>
        <strain evidence="2">RIFCSPLOWO2_01_FULL_58_19</strain>
    </source>
</reference>
<dbReference type="SUPFAM" id="SSF81301">
    <property type="entry name" value="Nucleotidyltransferase"/>
    <property type="match status" value="1"/>
</dbReference>
<protein>
    <recommendedName>
        <fullName evidence="4">Nucleotidyltransferase family protein</fullName>
    </recommendedName>
</protein>
<accession>A0A7J4JFU5</accession>
<dbReference type="EMBL" id="JAGVWE010000006">
    <property type="protein sequence ID" value="MBS3063586.1"/>
    <property type="molecule type" value="Genomic_DNA"/>
</dbReference>
<dbReference type="AlphaFoldDB" id="A0A7J4JFU5"/>